<proteinExistence type="evidence at transcript level"/>
<name>A0A090X7V3_IXORI</name>
<keyword evidence="1" id="KW-0732">Signal</keyword>
<feature type="chain" id="PRO_5001866555" evidence="1">
    <location>
        <begin position="19"/>
        <end position="147"/>
    </location>
</feature>
<organism evidence="2">
    <name type="scientific">Ixodes ricinus</name>
    <name type="common">Common tick</name>
    <name type="synonym">Acarus ricinus</name>
    <dbReference type="NCBI Taxonomy" id="34613"/>
    <lineage>
        <taxon>Eukaryota</taxon>
        <taxon>Metazoa</taxon>
        <taxon>Ecdysozoa</taxon>
        <taxon>Arthropoda</taxon>
        <taxon>Chelicerata</taxon>
        <taxon>Arachnida</taxon>
        <taxon>Acari</taxon>
        <taxon>Parasitiformes</taxon>
        <taxon>Ixodida</taxon>
        <taxon>Ixodoidea</taxon>
        <taxon>Ixodidae</taxon>
        <taxon>Ixodinae</taxon>
        <taxon>Ixodes</taxon>
    </lineage>
</organism>
<accession>A0A090X7V3</accession>
<sequence length="147" mass="16579">MYRNISIIVLVFFAVVLGLPESQGGGSDIDLLECYRAVSEGEKIFCELSGYDKSVSGGLDYRACELECDGQKVRLPKAACPRRKMHSLSQSPCNEELITKLQNWTKEMQTRKARLVQKWWPNKWTKQWKTTSVTASATNKAVSCALK</sequence>
<evidence type="ECO:0000313" key="2">
    <source>
        <dbReference type="EMBL" id="JAC92322.1"/>
    </source>
</evidence>
<evidence type="ECO:0000256" key="1">
    <source>
        <dbReference type="SAM" id="SignalP"/>
    </source>
</evidence>
<feature type="signal peptide" evidence="1">
    <location>
        <begin position="1"/>
        <end position="18"/>
    </location>
</feature>
<dbReference type="AlphaFoldDB" id="A0A090X7V3"/>
<protein>
    <submittedName>
        <fullName evidence="2">Putative secreted salivary wc peptide</fullName>
    </submittedName>
</protein>
<dbReference type="EMBL" id="GBIH01002388">
    <property type="protein sequence ID" value="JAC92322.1"/>
    <property type="molecule type" value="mRNA"/>
</dbReference>
<reference evidence="2" key="1">
    <citation type="journal article" date="2015" name="PLoS Negl. Trop. Dis.">
        <title>Deep Sequencing Analysis of the Ixodes ricinus Haemocytome.</title>
        <authorList>
            <person name="Kotsyfakis M."/>
            <person name="Kopacek P."/>
            <person name="Franta Z."/>
            <person name="Pedra J.H."/>
            <person name="Ribeiro J.M."/>
        </authorList>
    </citation>
    <scope>NUCLEOTIDE SEQUENCE</scope>
</reference>